<dbReference type="GeneID" id="20641008"/>
<dbReference type="RefSeq" id="XP_009515267.1">
    <property type="nucleotide sequence ID" value="XM_009516972.1"/>
</dbReference>
<name>G4YF88_PHYSP</name>
<organism evidence="1 2">
    <name type="scientific">Phytophthora sojae (strain P6497)</name>
    <name type="common">Soybean stem and root rot agent</name>
    <name type="synonym">Phytophthora megasperma f. sp. glycines</name>
    <dbReference type="NCBI Taxonomy" id="1094619"/>
    <lineage>
        <taxon>Eukaryota</taxon>
        <taxon>Sar</taxon>
        <taxon>Stramenopiles</taxon>
        <taxon>Oomycota</taxon>
        <taxon>Peronosporomycetes</taxon>
        <taxon>Peronosporales</taxon>
        <taxon>Peronosporaceae</taxon>
        <taxon>Phytophthora</taxon>
    </lineage>
</organism>
<evidence type="ECO:0000313" key="1">
    <source>
        <dbReference type="EMBL" id="EGZ27992.1"/>
    </source>
</evidence>
<evidence type="ECO:0000313" key="2">
    <source>
        <dbReference type="Proteomes" id="UP000002640"/>
    </source>
</evidence>
<protein>
    <submittedName>
        <fullName evidence="1">Uncharacterized protein</fullName>
    </submittedName>
</protein>
<reference evidence="1 2" key="1">
    <citation type="journal article" date="2006" name="Science">
        <title>Phytophthora genome sequences uncover evolutionary origins and mechanisms of pathogenesis.</title>
        <authorList>
            <person name="Tyler B.M."/>
            <person name="Tripathy S."/>
            <person name="Zhang X."/>
            <person name="Dehal P."/>
            <person name="Jiang R.H."/>
            <person name="Aerts A."/>
            <person name="Arredondo F.D."/>
            <person name="Baxter L."/>
            <person name="Bensasson D."/>
            <person name="Beynon J.L."/>
            <person name="Chapman J."/>
            <person name="Damasceno C.M."/>
            <person name="Dorrance A.E."/>
            <person name="Dou D."/>
            <person name="Dickerman A.W."/>
            <person name="Dubchak I.L."/>
            <person name="Garbelotto M."/>
            <person name="Gijzen M."/>
            <person name="Gordon S.G."/>
            <person name="Govers F."/>
            <person name="Grunwald N.J."/>
            <person name="Huang W."/>
            <person name="Ivors K.L."/>
            <person name="Jones R.W."/>
            <person name="Kamoun S."/>
            <person name="Krampis K."/>
            <person name="Lamour K.H."/>
            <person name="Lee M.K."/>
            <person name="McDonald W.H."/>
            <person name="Medina M."/>
            <person name="Meijer H.J."/>
            <person name="Nordberg E.K."/>
            <person name="Maclean D.J."/>
            <person name="Ospina-Giraldo M.D."/>
            <person name="Morris P.F."/>
            <person name="Phuntumart V."/>
            <person name="Putnam N.H."/>
            <person name="Rash S."/>
            <person name="Rose J.K."/>
            <person name="Sakihama Y."/>
            <person name="Salamov A.A."/>
            <person name="Savidor A."/>
            <person name="Scheuring C.F."/>
            <person name="Smith B.M."/>
            <person name="Sobral B.W."/>
            <person name="Terry A."/>
            <person name="Torto-Alalibo T.A."/>
            <person name="Win J."/>
            <person name="Xu Z."/>
            <person name="Zhang H."/>
            <person name="Grigoriev I.V."/>
            <person name="Rokhsar D.S."/>
            <person name="Boore J.L."/>
        </authorList>
    </citation>
    <scope>NUCLEOTIDE SEQUENCE [LARGE SCALE GENOMIC DNA]</scope>
    <source>
        <strain evidence="1 2">P6497</strain>
    </source>
</reference>
<dbReference type="EMBL" id="JH159151">
    <property type="protein sequence ID" value="EGZ27992.1"/>
    <property type="molecule type" value="Genomic_DNA"/>
</dbReference>
<sequence length="703" mass="79844">MAEEEGSFAAQVEQRWGFLSPWWEALKSCIKYYNQYSPDEYVWQLPEIVVKVAMPRRESSDSEDEAAFRRRFQEVREALALLVAVEHAVYDAYDHIFTEKCEVYHGRYGEEISEVSIAVKFILDVDEDGHEINADAADSVEYDLVHLCGTDQREQPSEEYRTALSQIAALDENLKSGEAGVDIQIPVRVDFREKLLGDTINVDTQLNYAKTLKEIAIAEKEIHASNTGEKGVEAGALRCTFVLEPMSVNAGLMPESLGFVDALGQLVVENVWFSSMDVPVPILFENSSYPEAIKIFGQFFRRALNGRYIGYYFDAGATHRGLVEESGSSQLAELKLACDATMPPRDIEAMCSAMALIQTTEKLSLFLELEPLDRQKREHYWKWLAYGLFSKRAQAFSSVKTLTLTGIQQLNATDVQAFTAILASEHPEEMLFGTPRGRVDERGATITSGTPIRWEFDREGHPVVNSRYLALEEEIPSVRTFSDDGEREWVDVLVPGFGRCQEQRTNLSFECDVDENAIIRSCPNLQEVTFSRRLIDVQLDLSEYRATNTPIPDLTFQWSDVTEFAKQLRDDSNPLTKCVRRLRFSLLSRWVPEEVLMAGNAPNFEFYVNAIIKMLEVNERLEYLEREPLARKCMLAFLSVLASRTPSTTETTKKRKVDEPKAVPAEIDVAKIFSFEAVPVIREVFYHASQRPVRTVQQAPQSQ</sequence>
<keyword evidence="2" id="KW-1185">Reference proteome</keyword>
<dbReference type="AlphaFoldDB" id="G4YF88"/>
<dbReference type="InParanoid" id="G4YF88"/>
<accession>G4YF88</accession>
<dbReference type="Proteomes" id="UP000002640">
    <property type="component" value="Unassembled WGS sequence"/>
</dbReference>
<dbReference type="KEGG" id="psoj:PHYSODRAFT_293651"/>
<proteinExistence type="predicted"/>
<gene>
    <name evidence="1" type="ORF">PHYSODRAFT_293651</name>
</gene>